<sequence length="192" mass="20939">MSVLGAVAPSSEGRDSTAWLGKIFSGPHKGLEKKSVGISVYRPLHRPASLSDQGTDGTCDSLGRRSLYQNYQYLTAPPKLASGLSFPELPASVHKAENDVRLSTHSRMILTNTCSMTTVQLYSALKDSLKFCAGIYEGIVKIKSITQPNFQKHFDLCVKQDIAAGLQKNIKLDLGGRNCLRCTLGQLKLPEK</sequence>
<dbReference type="Proteomes" id="UP000765509">
    <property type="component" value="Unassembled WGS sequence"/>
</dbReference>
<evidence type="ECO:0000313" key="2">
    <source>
        <dbReference type="Proteomes" id="UP000765509"/>
    </source>
</evidence>
<dbReference type="AlphaFoldDB" id="A0A9Q3HXI0"/>
<protein>
    <submittedName>
        <fullName evidence="1">Uncharacterized protein</fullName>
    </submittedName>
</protein>
<reference evidence="1" key="1">
    <citation type="submission" date="2021-03" db="EMBL/GenBank/DDBJ databases">
        <title>Draft genome sequence of rust myrtle Austropuccinia psidii MF-1, a brazilian biotype.</title>
        <authorList>
            <person name="Quecine M.C."/>
            <person name="Pachon D.M.R."/>
            <person name="Bonatelli M.L."/>
            <person name="Correr F.H."/>
            <person name="Franceschini L.M."/>
            <person name="Leite T.F."/>
            <person name="Margarido G.R.A."/>
            <person name="Almeida C.A."/>
            <person name="Ferrarezi J.A."/>
            <person name="Labate C.A."/>
        </authorList>
    </citation>
    <scope>NUCLEOTIDE SEQUENCE</scope>
    <source>
        <strain evidence="1">MF-1</strain>
    </source>
</reference>
<keyword evidence="2" id="KW-1185">Reference proteome</keyword>
<accession>A0A9Q3HXI0</accession>
<dbReference type="EMBL" id="AVOT02026554">
    <property type="protein sequence ID" value="MBW0518320.1"/>
    <property type="molecule type" value="Genomic_DNA"/>
</dbReference>
<proteinExistence type="predicted"/>
<comment type="caution">
    <text evidence="1">The sequence shown here is derived from an EMBL/GenBank/DDBJ whole genome shotgun (WGS) entry which is preliminary data.</text>
</comment>
<name>A0A9Q3HXI0_9BASI</name>
<evidence type="ECO:0000313" key="1">
    <source>
        <dbReference type="EMBL" id="MBW0518320.1"/>
    </source>
</evidence>
<organism evidence="1 2">
    <name type="scientific">Austropuccinia psidii MF-1</name>
    <dbReference type="NCBI Taxonomy" id="1389203"/>
    <lineage>
        <taxon>Eukaryota</taxon>
        <taxon>Fungi</taxon>
        <taxon>Dikarya</taxon>
        <taxon>Basidiomycota</taxon>
        <taxon>Pucciniomycotina</taxon>
        <taxon>Pucciniomycetes</taxon>
        <taxon>Pucciniales</taxon>
        <taxon>Sphaerophragmiaceae</taxon>
        <taxon>Austropuccinia</taxon>
    </lineage>
</organism>
<gene>
    <name evidence="1" type="ORF">O181_058035</name>
</gene>